<keyword evidence="2" id="KW-0472">Membrane</keyword>
<evidence type="ECO:0000313" key="4">
    <source>
        <dbReference type="Proteomes" id="UP000070366"/>
    </source>
</evidence>
<reference evidence="3 4" key="1">
    <citation type="submission" date="2016-02" db="EMBL/GenBank/DDBJ databases">
        <authorList>
            <person name="Wen L."/>
            <person name="He K."/>
            <person name="Yang H."/>
        </authorList>
    </citation>
    <scope>NUCLEOTIDE SEQUENCE [LARGE SCALE GENOMIC DNA]</scope>
    <source>
        <strain evidence="3 4">DSM 22607</strain>
    </source>
</reference>
<protein>
    <submittedName>
        <fullName evidence="3">Uncharacterized protein</fullName>
    </submittedName>
</protein>
<dbReference type="EMBL" id="LSZW01000063">
    <property type="protein sequence ID" value="KXK64752.1"/>
    <property type="molecule type" value="Genomic_DNA"/>
</dbReference>
<proteinExistence type="predicted"/>
<accession>A0A136Q253</accession>
<feature type="compositionally biased region" description="Low complexity" evidence="1">
    <location>
        <begin position="243"/>
        <end position="261"/>
    </location>
</feature>
<dbReference type="Proteomes" id="UP000070366">
    <property type="component" value="Unassembled WGS sequence"/>
</dbReference>
<feature type="compositionally biased region" description="Low complexity" evidence="1">
    <location>
        <begin position="406"/>
        <end position="417"/>
    </location>
</feature>
<evidence type="ECO:0000256" key="1">
    <source>
        <dbReference type="SAM" id="MobiDB-lite"/>
    </source>
</evidence>
<gene>
    <name evidence="3" type="ORF">HMPREF3293_01991</name>
</gene>
<comment type="caution">
    <text evidence="3">The sequence shown here is derived from an EMBL/GenBank/DDBJ whole genome shotgun (WGS) entry which is preliminary data.</text>
</comment>
<sequence>MRIPALPDSIENLLLLLYNNSKTKHKRDPTSGGTVLKKLIPILTFILAFSISVCALAAPYADQAYRYNIELPEEETTYYYTQESSNMPEDLLSVAQGKTPPVCFLIASYENGTTLSYSLDMTATPVSEVLPSLTAGAAVTDLSMLSAEQLDSIAQEKKTEYGSVYTFDADTTETLAGKTALVLTGRHADDNGYTTKIYLLADNNNLFVITMLYKNDVSNAFLAPAEAILSTLRFDSTPVAVQPPATSTVTPAPAATASATPTPAPQPTAAPTSGGIQQFLQNIGQRITNAYYNDPYFPLYVASACVVAALIVIIIVLIRASRKRDITYNAAEGFIEIKPDTADSAPAESANDSLPETVEVIRESESNYDLSNYTRPPRGYDVGNPITRPTIAEESLARRNAPAEKASGSAPGQPAAPVENAPRPVQDPSRPKVGSRVERYRNQYKKKK</sequence>
<evidence type="ECO:0000313" key="3">
    <source>
        <dbReference type="EMBL" id="KXK64752.1"/>
    </source>
</evidence>
<keyword evidence="2" id="KW-0812">Transmembrane</keyword>
<feature type="transmembrane region" description="Helical" evidence="2">
    <location>
        <begin position="39"/>
        <end position="61"/>
    </location>
</feature>
<keyword evidence="2" id="KW-1133">Transmembrane helix</keyword>
<keyword evidence="4" id="KW-1185">Reference proteome</keyword>
<dbReference type="AlphaFoldDB" id="A0A136Q253"/>
<evidence type="ECO:0000256" key="2">
    <source>
        <dbReference type="SAM" id="Phobius"/>
    </source>
</evidence>
<feature type="region of interest" description="Disordered" evidence="1">
    <location>
        <begin position="365"/>
        <end position="448"/>
    </location>
</feature>
<name>A0A136Q253_9FIRM</name>
<feature type="region of interest" description="Disordered" evidence="1">
    <location>
        <begin position="243"/>
        <end position="273"/>
    </location>
</feature>
<organism evidence="3 4">
    <name type="scientific">Christensenella minuta</name>
    <dbReference type="NCBI Taxonomy" id="626937"/>
    <lineage>
        <taxon>Bacteria</taxon>
        <taxon>Bacillati</taxon>
        <taxon>Bacillota</taxon>
        <taxon>Clostridia</taxon>
        <taxon>Christensenellales</taxon>
        <taxon>Christensenellaceae</taxon>
        <taxon>Christensenella</taxon>
    </lineage>
</organism>
<feature type="transmembrane region" description="Helical" evidence="2">
    <location>
        <begin position="297"/>
        <end position="318"/>
    </location>
</feature>